<proteinExistence type="inferred from homology"/>
<evidence type="ECO:0008006" key="4">
    <source>
        <dbReference type="Google" id="ProtNLM"/>
    </source>
</evidence>
<dbReference type="EMBL" id="JAMKFB020000020">
    <property type="protein sequence ID" value="KAL0164506.1"/>
    <property type="molecule type" value="Genomic_DNA"/>
</dbReference>
<protein>
    <recommendedName>
        <fullName evidence="4">Cytochrome P450</fullName>
    </recommendedName>
</protein>
<evidence type="ECO:0000256" key="1">
    <source>
        <dbReference type="ARBA" id="ARBA00010617"/>
    </source>
</evidence>
<sequence>VCLGEQLARMELFLFFVSLFRKFRFSAPEGEKLNLDGVIGVTRTPHPFKIHATTR</sequence>
<comment type="caution">
    <text evidence="2">The sequence shown here is derived from an EMBL/GenBank/DDBJ whole genome shotgun (WGS) entry which is preliminary data.</text>
</comment>
<accession>A0ABD0NTV1</accession>
<evidence type="ECO:0000313" key="3">
    <source>
        <dbReference type="Proteomes" id="UP001529510"/>
    </source>
</evidence>
<dbReference type="Proteomes" id="UP001529510">
    <property type="component" value="Unassembled WGS sequence"/>
</dbReference>
<keyword evidence="3" id="KW-1185">Reference proteome</keyword>
<organism evidence="2 3">
    <name type="scientific">Cirrhinus mrigala</name>
    <name type="common">Mrigala</name>
    <dbReference type="NCBI Taxonomy" id="683832"/>
    <lineage>
        <taxon>Eukaryota</taxon>
        <taxon>Metazoa</taxon>
        <taxon>Chordata</taxon>
        <taxon>Craniata</taxon>
        <taxon>Vertebrata</taxon>
        <taxon>Euteleostomi</taxon>
        <taxon>Actinopterygii</taxon>
        <taxon>Neopterygii</taxon>
        <taxon>Teleostei</taxon>
        <taxon>Ostariophysi</taxon>
        <taxon>Cypriniformes</taxon>
        <taxon>Cyprinidae</taxon>
        <taxon>Labeoninae</taxon>
        <taxon>Labeonini</taxon>
        <taxon>Cirrhinus</taxon>
    </lineage>
</organism>
<feature type="non-terminal residue" evidence="2">
    <location>
        <position position="1"/>
    </location>
</feature>
<dbReference type="InterPro" id="IPR036396">
    <property type="entry name" value="Cyt_P450_sf"/>
</dbReference>
<evidence type="ECO:0000313" key="2">
    <source>
        <dbReference type="EMBL" id="KAL0164506.1"/>
    </source>
</evidence>
<name>A0ABD0NTV1_CIRMR</name>
<reference evidence="2 3" key="1">
    <citation type="submission" date="2024-05" db="EMBL/GenBank/DDBJ databases">
        <title>Genome sequencing and assembly of Indian major carp, Cirrhinus mrigala (Hamilton, 1822).</title>
        <authorList>
            <person name="Mohindra V."/>
            <person name="Chowdhury L.M."/>
            <person name="Lal K."/>
            <person name="Jena J.K."/>
        </authorList>
    </citation>
    <scope>NUCLEOTIDE SEQUENCE [LARGE SCALE GENOMIC DNA]</scope>
    <source>
        <strain evidence="2">CM1030</strain>
        <tissue evidence="2">Blood</tissue>
    </source>
</reference>
<dbReference type="AlphaFoldDB" id="A0ABD0NTV1"/>
<dbReference type="InterPro" id="IPR001128">
    <property type="entry name" value="Cyt_P450"/>
</dbReference>
<dbReference type="Gene3D" id="1.10.630.10">
    <property type="entry name" value="Cytochrome P450"/>
    <property type="match status" value="1"/>
</dbReference>
<comment type="similarity">
    <text evidence="1">Belongs to the cytochrome P450 family.</text>
</comment>
<dbReference type="Pfam" id="PF00067">
    <property type="entry name" value="p450"/>
    <property type="match status" value="1"/>
</dbReference>
<dbReference type="SUPFAM" id="SSF48264">
    <property type="entry name" value="Cytochrome P450"/>
    <property type="match status" value="1"/>
</dbReference>
<gene>
    <name evidence="2" type="ORF">M9458_040259</name>
</gene>